<evidence type="ECO:0000256" key="1">
    <source>
        <dbReference type="PIRSR" id="PIRSR016184-1"/>
    </source>
</evidence>
<dbReference type="PIRSF" id="PIRSF016184">
    <property type="entry name" value="PhzC_PhzF"/>
    <property type="match status" value="1"/>
</dbReference>
<name>A0A2T0SQM5_9PSEU</name>
<reference evidence="2 3" key="1">
    <citation type="submission" date="2018-03" db="EMBL/GenBank/DDBJ databases">
        <title>Genomic Encyclopedia of Archaeal and Bacterial Type Strains, Phase II (KMG-II): from individual species to whole genera.</title>
        <authorList>
            <person name="Goeker M."/>
        </authorList>
    </citation>
    <scope>NUCLEOTIDE SEQUENCE [LARGE SCALE GENOMIC DNA]</scope>
    <source>
        <strain evidence="2 3">DSM 44720</strain>
    </source>
</reference>
<dbReference type="GO" id="GO:0005737">
    <property type="term" value="C:cytoplasm"/>
    <property type="evidence" value="ECO:0007669"/>
    <property type="project" value="TreeGrafter"/>
</dbReference>
<evidence type="ECO:0000313" key="2">
    <source>
        <dbReference type="EMBL" id="PRY35710.1"/>
    </source>
</evidence>
<dbReference type="GO" id="GO:0016853">
    <property type="term" value="F:isomerase activity"/>
    <property type="evidence" value="ECO:0007669"/>
    <property type="project" value="TreeGrafter"/>
</dbReference>
<dbReference type="PANTHER" id="PTHR13774">
    <property type="entry name" value="PHENAZINE BIOSYNTHESIS PROTEIN"/>
    <property type="match status" value="1"/>
</dbReference>
<accession>A0A2T0SQM5</accession>
<dbReference type="EMBL" id="PVTF01000013">
    <property type="protein sequence ID" value="PRY35710.1"/>
    <property type="molecule type" value="Genomic_DNA"/>
</dbReference>
<dbReference type="RefSeq" id="WP_106193263.1">
    <property type="nucleotide sequence ID" value="NZ_PVTF01000013.1"/>
</dbReference>
<sequence length="286" mass="30118">MTPSVHVVRVFPAGPGGGNPAPIMIDADGVADTDMRALARQHGHESGFVLPAPPGSGCDHALRFWVPNHEMSMCGHATVGAAWLLDRLGGLDGDEVVFHTRSGPVTARLTGPADDRTVEIDQPPGRVDPVDDGVVPSILAALGLTADQLAPHPIRNAATSRVKTLVPVVTPSVLDGLRPDFARLTEVCDLLGSTGLYPYVPSDPDNQVFDARQFPRSSGYPEDAATGIAAAALSFGLLEAGLVARDDRPIRVRQGRAMGRPSEIVLRFAVRDGGIDGVWLGGRVEL</sequence>
<keyword evidence="3" id="KW-1185">Reference proteome</keyword>
<evidence type="ECO:0000313" key="3">
    <source>
        <dbReference type="Proteomes" id="UP000239494"/>
    </source>
</evidence>
<dbReference type="NCBIfam" id="TIGR00654">
    <property type="entry name" value="PhzF_family"/>
    <property type="match status" value="1"/>
</dbReference>
<dbReference type="Gene3D" id="3.10.310.10">
    <property type="entry name" value="Diaminopimelate Epimerase, Chain A, domain 1"/>
    <property type="match status" value="2"/>
</dbReference>
<dbReference type="OrthoDB" id="9788221at2"/>
<protein>
    <submittedName>
        <fullName evidence="2">PhzF family phenazine biosynthesis protein</fullName>
    </submittedName>
</protein>
<comment type="caution">
    <text evidence="2">The sequence shown here is derived from an EMBL/GenBank/DDBJ whole genome shotgun (WGS) entry which is preliminary data.</text>
</comment>
<feature type="active site" evidence="1">
    <location>
        <position position="45"/>
    </location>
</feature>
<dbReference type="SUPFAM" id="SSF54506">
    <property type="entry name" value="Diaminopimelate epimerase-like"/>
    <property type="match status" value="1"/>
</dbReference>
<dbReference type="InterPro" id="IPR003719">
    <property type="entry name" value="Phenazine_PhzF-like"/>
</dbReference>
<gene>
    <name evidence="2" type="ORF">CLV43_113137</name>
</gene>
<proteinExistence type="predicted"/>
<dbReference type="Proteomes" id="UP000239494">
    <property type="component" value="Unassembled WGS sequence"/>
</dbReference>
<dbReference type="Pfam" id="PF02567">
    <property type="entry name" value="PhzC-PhzF"/>
    <property type="match status" value="1"/>
</dbReference>
<organism evidence="2 3">
    <name type="scientific">Umezawaea tangerina</name>
    <dbReference type="NCBI Taxonomy" id="84725"/>
    <lineage>
        <taxon>Bacteria</taxon>
        <taxon>Bacillati</taxon>
        <taxon>Actinomycetota</taxon>
        <taxon>Actinomycetes</taxon>
        <taxon>Pseudonocardiales</taxon>
        <taxon>Pseudonocardiaceae</taxon>
        <taxon>Umezawaea</taxon>
    </lineage>
</organism>
<dbReference type="AlphaFoldDB" id="A0A2T0SQM5"/>